<proteinExistence type="predicted"/>
<dbReference type="Proteomes" id="UP000192247">
    <property type="component" value="Unassembled WGS sequence"/>
</dbReference>
<sequence>MFREENESVSDNELWAYAITRGRTYTAFTSFGSTDLGNALHYARLALQEAHEFDEDATQLELLGCIVLVLFRGYDEFVMIFYPDERVSVALIDVQLEPYMTNIVKLLNTGTLSLWEPLELTTNLVAAFLVAFMDGSLEARLKTVSNSNSKCRTKVEIRNHFVDNALVDVARDNHLTEGIKLVEETIVALLARLKWQLGRCESLKVRDRLKVTDSGCLRAAEGENLLDITKYISHAIKVSLTSPLPKAVCGKA</sequence>
<keyword evidence="2" id="KW-1185">Reference proteome</keyword>
<protein>
    <submittedName>
        <fullName evidence="1">Uncharacterized protein</fullName>
    </submittedName>
</protein>
<comment type="caution">
    <text evidence="1">The sequence shown here is derived from an EMBL/GenBank/DDBJ whole genome shotgun (WGS) entry which is preliminary data.</text>
</comment>
<gene>
    <name evidence="1" type="ORF">BIW11_13534</name>
</gene>
<dbReference type="EMBL" id="MNPL01028850">
    <property type="protein sequence ID" value="OQR67431.1"/>
    <property type="molecule type" value="Genomic_DNA"/>
</dbReference>
<dbReference type="OrthoDB" id="10383930at2759"/>
<dbReference type="AlphaFoldDB" id="A0A1V9X1Z9"/>
<reference evidence="1 2" key="1">
    <citation type="journal article" date="2017" name="Gigascience">
        <title>Draft genome of the honey bee ectoparasitic mite, Tropilaelaps mercedesae, is shaped by the parasitic life history.</title>
        <authorList>
            <person name="Dong X."/>
            <person name="Armstrong S.D."/>
            <person name="Xia D."/>
            <person name="Makepeace B.L."/>
            <person name="Darby A.C."/>
            <person name="Kadowaki T."/>
        </authorList>
    </citation>
    <scope>NUCLEOTIDE SEQUENCE [LARGE SCALE GENOMIC DNA]</scope>
    <source>
        <strain evidence="1">Wuxi-XJTLU</strain>
    </source>
</reference>
<organism evidence="1 2">
    <name type="scientific">Tropilaelaps mercedesae</name>
    <dbReference type="NCBI Taxonomy" id="418985"/>
    <lineage>
        <taxon>Eukaryota</taxon>
        <taxon>Metazoa</taxon>
        <taxon>Ecdysozoa</taxon>
        <taxon>Arthropoda</taxon>
        <taxon>Chelicerata</taxon>
        <taxon>Arachnida</taxon>
        <taxon>Acari</taxon>
        <taxon>Parasitiformes</taxon>
        <taxon>Mesostigmata</taxon>
        <taxon>Gamasina</taxon>
        <taxon>Dermanyssoidea</taxon>
        <taxon>Laelapidae</taxon>
        <taxon>Tropilaelaps</taxon>
    </lineage>
</organism>
<evidence type="ECO:0000313" key="2">
    <source>
        <dbReference type="Proteomes" id="UP000192247"/>
    </source>
</evidence>
<name>A0A1V9X1Z9_9ACAR</name>
<accession>A0A1V9X1Z9</accession>
<evidence type="ECO:0000313" key="1">
    <source>
        <dbReference type="EMBL" id="OQR67431.1"/>
    </source>
</evidence>
<dbReference type="InParanoid" id="A0A1V9X1Z9"/>